<feature type="compositionally biased region" description="Basic and acidic residues" evidence="2">
    <location>
        <begin position="557"/>
        <end position="566"/>
    </location>
</feature>
<evidence type="ECO:0000313" key="4">
    <source>
        <dbReference type="Proteomes" id="UP000023152"/>
    </source>
</evidence>
<comment type="caution">
    <text evidence="3">The sequence shown here is derived from an EMBL/GenBank/DDBJ whole genome shotgun (WGS) entry which is preliminary data.</text>
</comment>
<dbReference type="EMBL" id="ASPP01028536">
    <property type="protein sequence ID" value="ETO05105.1"/>
    <property type="molecule type" value="Genomic_DNA"/>
</dbReference>
<evidence type="ECO:0000256" key="1">
    <source>
        <dbReference type="SAM" id="Coils"/>
    </source>
</evidence>
<feature type="coiled-coil region" evidence="1">
    <location>
        <begin position="666"/>
        <end position="710"/>
    </location>
</feature>
<protein>
    <submittedName>
        <fullName evidence="3">Uncharacterized protein</fullName>
    </submittedName>
</protein>
<dbReference type="AlphaFoldDB" id="X6LWK0"/>
<dbReference type="Proteomes" id="UP000023152">
    <property type="component" value="Unassembled WGS sequence"/>
</dbReference>
<keyword evidence="4" id="KW-1185">Reference proteome</keyword>
<gene>
    <name evidence="3" type="ORF">RFI_32291</name>
</gene>
<feature type="region of interest" description="Disordered" evidence="2">
    <location>
        <begin position="557"/>
        <end position="590"/>
    </location>
</feature>
<proteinExistence type="predicted"/>
<name>X6LWK0_RETFI</name>
<organism evidence="3 4">
    <name type="scientific">Reticulomyxa filosa</name>
    <dbReference type="NCBI Taxonomy" id="46433"/>
    <lineage>
        <taxon>Eukaryota</taxon>
        <taxon>Sar</taxon>
        <taxon>Rhizaria</taxon>
        <taxon>Retaria</taxon>
        <taxon>Foraminifera</taxon>
        <taxon>Monothalamids</taxon>
        <taxon>Reticulomyxidae</taxon>
        <taxon>Reticulomyxa</taxon>
    </lineage>
</organism>
<reference evidence="3 4" key="1">
    <citation type="journal article" date="2013" name="Curr. Biol.">
        <title>The Genome of the Foraminiferan Reticulomyxa filosa.</title>
        <authorList>
            <person name="Glockner G."/>
            <person name="Hulsmann N."/>
            <person name="Schleicher M."/>
            <person name="Noegel A.A."/>
            <person name="Eichinger L."/>
            <person name="Gallinger C."/>
            <person name="Pawlowski J."/>
            <person name="Sierra R."/>
            <person name="Euteneuer U."/>
            <person name="Pillet L."/>
            <person name="Moustafa A."/>
            <person name="Platzer M."/>
            <person name="Groth M."/>
            <person name="Szafranski K."/>
            <person name="Schliwa M."/>
        </authorList>
    </citation>
    <scope>NUCLEOTIDE SEQUENCE [LARGE SCALE GENOMIC DNA]</scope>
</reference>
<evidence type="ECO:0000256" key="2">
    <source>
        <dbReference type="SAM" id="MobiDB-lite"/>
    </source>
</evidence>
<keyword evidence="1" id="KW-0175">Coiled coil</keyword>
<feature type="compositionally biased region" description="Basic residues" evidence="2">
    <location>
        <begin position="567"/>
        <end position="584"/>
    </location>
</feature>
<sequence>MCVSPREELAADVKSWIEDCTKDWMNLKVLFVFWNDENGASLVDEYCQEVMESTQWSSAVDVKNDLLQCNDQLSLFRQCLSQVESSESVYKASTDGCQSVVAEESNRESDSKLPIPIDSIPINLCLSKLHAILDTYRVIVQKLQVLQQQQHLSIKKTLQYHQHISNKLALNLFNQKNKTQAKNKQVQETLTQFISTYSTSMVWPEVNNQMDALSIRCLRLSQNIDALKSYLIQKRHDKSQKINELQYPTMKWSGAAEEYFLFLCAGTNTKKEMFLNNRKNIETQAAKLHQILQNSTFLESIEIANKQINNKIGLLSASGNNMLKLLGKAKTYFYSQKETQLQHVQLLRYSFFIQKKFLCKKQISIENKFESLSIKQLQLIEKFAILKDLFTKKQNSNDGEIRYWRSKCEESMDQQELFKQQIRSQSEILFENMGALLSTLNEKVQQFVEKQKIVDEKVIKVKQQHSIHVDQSNKKSTEVNFWKLYIFKIYISKCELFEKELVDIKTQLYAQKNSNSQSQNKIYKPKTPDSPPDSKKISFTSNCVSKLLELDSLDSEHHSNDISHHYEPKKKHKHSHHAHSHSRSKRENQDAIITVTDNLLTKENFATSDSDQEETRPKIVFETNNGFLPTPREFKKKTGKHEADYCSAEQHLGKICEFKKIRQQKSRQLAEQLKTHVIQLQKLNEKIALLKKQQEQMKQKEDNITKEYEKHIVRMDKQVKSIIELDKFQHDKEIYKRLGLKPIPKVVFQNHETHATNIRDTIGTRSLAFQK</sequence>
<feature type="region of interest" description="Disordered" evidence="2">
    <location>
        <begin position="514"/>
        <end position="536"/>
    </location>
</feature>
<accession>X6LWK0</accession>
<evidence type="ECO:0000313" key="3">
    <source>
        <dbReference type="EMBL" id="ETO05105.1"/>
    </source>
</evidence>